<dbReference type="Proteomes" id="UP000324629">
    <property type="component" value="Unassembled WGS sequence"/>
</dbReference>
<name>A0A5J4NTS1_9TREM</name>
<reference evidence="1 2" key="1">
    <citation type="journal article" date="2019" name="Gigascience">
        <title>Whole-genome sequence of the oriental lung fluke Paragonimus westermani.</title>
        <authorList>
            <person name="Oey H."/>
            <person name="Zakrzewski M."/>
            <person name="Narain K."/>
            <person name="Devi K.R."/>
            <person name="Agatsuma T."/>
            <person name="Nawaratna S."/>
            <person name="Gobert G.N."/>
            <person name="Jones M.K."/>
            <person name="Ragan M.A."/>
            <person name="McManus D.P."/>
            <person name="Krause L."/>
        </authorList>
    </citation>
    <scope>NUCLEOTIDE SEQUENCE [LARGE SCALE GENOMIC DNA]</scope>
    <source>
        <strain evidence="1 2">IND2009</strain>
    </source>
</reference>
<evidence type="ECO:0000313" key="1">
    <source>
        <dbReference type="EMBL" id="KAA3678941.1"/>
    </source>
</evidence>
<sequence>MPSFKIIIPSARTESGQEVTRWNVKQPKDQITYKMLTDRLRTLIDTPTTGYVITWTGDKDVNVIHNTQDLHKAINYFEEKQFADHCVRLKAEPQDILDLFSALEILETENQEFKTQQPTAADSDEFQMVNIEQHNSDPEEHKTTKAATEQEAKIRDAITQTECFLLSGLNVRAEVSKQLTVHVGESISIPPKHPFDQVLDNKPSCYVNCGIAKCKRTRNQRSATPSLSTGTSEVLEQKDIVGETDFTGSVPQSVSSAPNIEQQETDLPEGIPLNDSPTTHKLNTQSVDDLARKLYMMGFRFEEKVLRRTIRECKGDMNVIIDKLSSLEKK</sequence>
<protein>
    <recommendedName>
        <fullName evidence="3">UBA domain-containing protein</fullName>
    </recommendedName>
</protein>
<evidence type="ECO:0000313" key="2">
    <source>
        <dbReference type="Proteomes" id="UP000324629"/>
    </source>
</evidence>
<comment type="caution">
    <text evidence="1">The sequence shown here is derived from an EMBL/GenBank/DDBJ whole genome shotgun (WGS) entry which is preliminary data.</text>
</comment>
<keyword evidence="2" id="KW-1185">Reference proteome</keyword>
<evidence type="ECO:0008006" key="3">
    <source>
        <dbReference type="Google" id="ProtNLM"/>
    </source>
</evidence>
<dbReference type="EMBL" id="QNGE01000904">
    <property type="protein sequence ID" value="KAA3678941.1"/>
    <property type="molecule type" value="Genomic_DNA"/>
</dbReference>
<proteinExistence type="predicted"/>
<accession>A0A5J4NTS1</accession>
<gene>
    <name evidence="1" type="ORF">DEA37_0015076</name>
</gene>
<organism evidence="1 2">
    <name type="scientific">Paragonimus westermani</name>
    <dbReference type="NCBI Taxonomy" id="34504"/>
    <lineage>
        <taxon>Eukaryota</taxon>
        <taxon>Metazoa</taxon>
        <taxon>Spiralia</taxon>
        <taxon>Lophotrochozoa</taxon>
        <taxon>Platyhelminthes</taxon>
        <taxon>Trematoda</taxon>
        <taxon>Digenea</taxon>
        <taxon>Plagiorchiida</taxon>
        <taxon>Troglotremata</taxon>
        <taxon>Troglotrematidae</taxon>
        <taxon>Paragonimus</taxon>
    </lineage>
</organism>
<dbReference type="AlphaFoldDB" id="A0A5J4NTS1"/>